<feature type="chain" id="PRO_5046288908" evidence="1">
    <location>
        <begin position="19"/>
        <end position="200"/>
    </location>
</feature>
<dbReference type="InterPro" id="IPR012347">
    <property type="entry name" value="Ferritin-like"/>
</dbReference>
<dbReference type="Proteomes" id="UP001055429">
    <property type="component" value="Chromosome"/>
</dbReference>
<accession>A0ABY4SS01</accession>
<dbReference type="EMBL" id="CP097649">
    <property type="protein sequence ID" value="URI16699.1"/>
    <property type="molecule type" value="Genomic_DNA"/>
</dbReference>
<protein>
    <submittedName>
        <fullName evidence="3">DUF4142 domain-containing protein</fullName>
    </submittedName>
</protein>
<reference evidence="3" key="1">
    <citation type="submission" date="2022-05" db="EMBL/GenBank/DDBJ databases">
        <title>Brevundimonas albigilva TT17 genome sequence.</title>
        <authorList>
            <person name="Lee K."/>
            <person name="Son H."/>
        </authorList>
    </citation>
    <scope>NUCLEOTIDE SEQUENCE</scope>
    <source>
        <strain evidence="3">TT17</strain>
    </source>
</reference>
<proteinExistence type="predicted"/>
<dbReference type="InterPro" id="IPR025419">
    <property type="entry name" value="DUF4142"/>
</dbReference>
<dbReference type="Pfam" id="PF13628">
    <property type="entry name" value="DUF4142"/>
    <property type="match status" value="1"/>
</dbReference>
<sequence>MMKITAIASIASAAALLAACGQGGDSAQQNAEETVNATQDMTSGVVGQTSAATMGTNTVEGFVTNLAVGNMYELQAAEIAQAKSTNADVKALAAMIRTDHTRAGEKLSATAPTAAPNVAVPTTLDQRRQGLIDNLNAASAGDFDKVYLEQQVAAHNETLTLLNGFSDNADAPTLAALARELVPTVTQHRDRAQQLLDAMG</sequence>
<evidence type="ECO:0000259" key="2">
    <source>
        <dbReference type="Pfam" id="PF13628"/>
    </source>
</evidence>
<evidence type="ECO:0000313" key="3">
    <source>
        <dbReference type="EMBL" id="URI16699.1"/>
    </source>
</evidence>
<feature type="domain" description="DUF4142" evidence="2">
    <location>
        <begin position="60"/>
        <end position="195"/>
    </location>
</feature>
<dbReference type="PANTHER" id="PTHR38593">
    <property type="entry name" value="BLR2558 PROTEIN"/>
    <property type="match status" value="1"/>
</dbReference>
<dbReference type="Gene3D" id="1.20.1260.10">
    <property type="match status" value="1"/>
</dbReference>
<evidence type="ECO:0000256" key="1">
    <source>
        <dbReference type="SAM" id="SignalP"/>
    </source>
</evidence>
<organism evidence="3 4">
    <name type="scientific">Brevundimonas albigilva</name>
    <dbReference type="NCBI Taxonomy" id="1312364"/>
    <lineage>
        <taxon>Bacteria</taxon>
        <taxon>Pseudomonadati</taxon>
        <taxon>Pseudomonadota</taxon>
        <taxon>Alphaproteobacteria</taxon>
        <taxon>Caulobacterales</taxon>
        <taxon>Caulobacteraceae</taxon>
        <taxon>Brevundimonas</taxon>
    </lineage>
</organism>
<name>A0ABY4SS01_9CAUL</name>
<evidence type="ECO:0000313" key="4">
    <source>
        <dbReference type="Proteomes" id="UP001055429"/>
    </source>
</evidence>
<keyword evidence="4" id="KW-1185">Reference proteome</keyword>
<keyword evidence="1" id="KW-0732">Signal</keyword>
<dbReference type="PANTHER" id="PTHR38593:SF1">
    <property type="entry name" value="BLR2558 PROTEIN"/>
    <property type="match status" value="1"/>
</dbReference>
<feature type="signal peptide" evidence="1">
    <location>
        <begin position="1"/>
        <end position="18"/>
    </location>
</feature>
<dbReference type="RefSeq" id="WP_249750626.1">
    <property type="nucleotide sequence ID" value="NZ_CP097298.1"/>
</dbReference>
<gene>
    <name evidence="3" type="ORF">M8231_06955</name>
</gene>
<dbReference type="PROSITE" id="PS51257">
    <property type="entry name" value="PROKAR_LIPOPROTEIN"/>
    <property type="match status" value="1"/>
</dbReference>